<accession>A0ABM1VVH3</accession>
<keyword evidence="1" id="KW-0472">Membrane</keyword>
<feature type="transmembrane region" description="Helical" evidence="1">
    <location>
        <begin position="137"/>
        <end position="158"/>
    </location>
</feature>
<evidence type="ECO:0000313" key="2">
    <source>
        <dbReference type="Proteomes" id="UP000694888"/>
    </source>
</evidence>
<evidence type="ECO:0000313" key="3">
    <source>
        <dbReference type="RefSeq" id="XP_035826415.1"/>
    </source>
</evidence>
<name>A0ABM1VVH3_APLCA</name>
<dbReference type="RefSeq" id="XP_035826415.1">
    <property type="nucleotide sequence ID" value="XM_035970522.1"/>
</dbReference>
<keyword evidence="1" id="KW-0812">Transmembrane</keyword>
<dbReference type="Proteomes" id="UP000694888">
    <property type="component" value="Unplaced"/>
</dbReference>
<protein>
    <submittedName>
        <fullName evidence="3">Uncharacterized protein LOC101863032 isoform X1</fullName>
    </submittedName>
</protein>
<reference evidence="3" key="1">
    <citation type="submission" date="2025-08" db="UniProtKB">
        <authorList>
            <consortium name="RefSeq"/>
        </authorList>
    </citation>
    <scope>IDENTIFICATION</scope>
</reference>
<evidence type="ECO:0000256" key="1">
    <source>
        <dbReference type="SAM" id="Phobius"/>
    </source>
</evidence>
<feature type="transmembrane region" description="Helical" evidence="1">
    <location>
        <begin position="68"/>
        <end position="92"/>
    </location>
</feature>
<proteinExistence type="predicted"/>
<feature type="transmembrane region" description="Helical" evidence="1">
    <location>
        <begin position="104"/>
        <end position="125"/>
    </location>
</feature>
<dbReference type="PROSITE" id="PS51257">
    <property type="entry name" value="PROKAR_LIPOPROTEIN"/>
    <property type="match status" value="1"/>
</dbReference>
<organism evidence="2 3">
    <name type="scientific">Aplysia californica</name>
    <name type="common">California sea hare</name>
    <dbReference type="NCBI Taxonomy" id="6500"/>
    <lineage>
        <taxon>Eukaryota</taxon>
        <taxon>Metazoa</taxon>
        <taxon>Spiralia</taxon>
        <taxon>Lophotrochozoa</taxon>
        <taxon>Mollusca</taxon>
        <taxon>Gastropoda</taxon>
        <taxon>Heterobranchia</taxon>
        <taxon>Euthyneura</taxon>
        <taxon>Tectipleura</taxon>
        <taxon>Aplysiida</taxon>
        <taxon>Aplysioidea</taxon>
        <taxon>Aplysiidae</taxon>
        <taxon>Aplysia</taxon>
    </lineage>
</organism>
<keyword evidence="2" id="KW-1185">Reference proteome</keyword>
<keyword evidence="1" id="KW-1133">Transmembrane helix</keyword>
<feature type="transmembrane region" description="Helical" evidence="1">
    <location>
        <begin position="12"/>
        <end position="35"/>
    </location>
</feature>
<sequence length="165" mass="17791">MFDASDKTVVWGWSPIGLFIGLVFHVISIACPGWMENTDVRVGLWRLHCEQEGCQGGAEDLFSSLGRWYTAAQVLESCATLCVALCAAAGLLRVNLGQPRYQSACALCALLAGILSLIGCAVFGFGQPRPPSLNLSYAFVFNVVSGSLCVLCSPVLYLDLRCKHR</sequence>
<dbReference type="Gene3D" id="1.20.140.150">
    <property type="match status" value="1"/>
</dbReference>
<dbReference type="GeneID" id="101863032"/>
<gene>
    <name evidence="3" type="primary">LOC101863032</name>
</gene>